<keyword evidence="8" id="KW-1185">Reference proteome</keyword>
<dbReference type="PANTHER" id="PTHR46696:SF1">
    <property type="entry name" value="CYTOCHROME P450 YJIB-RELATED"/>
    <property type="match status" value="1"/>
</dbReference>
<name>A0A7Z7IH53_9MYCO</name>
<organism evidence="7 8">
    <name type="scientific">Mycobacterium simulans</name>
    <dbReference type="NCBI Taxonomy" id="627089"/>
    <lineage>
        <taxon>Bacteria</taxon>
        <taxon>Bacillati</taxon>
        <taxon>Actinomycetota</taxon>
        <taxon>Actinomycetes</taxon>
        <taxon>Mycobacteriales</taxon>
        <taxon>Mycobacteriaceae</taxon>
        <taxon>Mycobacterium</taxon>
    </lineage>
</organism>
<gene>
    <name evidence="7" type="ORF">MSIMFB_00932</name>
</gene>
<evidence type="ECO:0000256" key="4">
    <source>
        <dbReference type="ARBA" id="ARBA00023002"/>
    </source>
</evidence>
<dbReference type="GO" id="GO:0005506">
    <property type="term" value="F:iron ion binding"/>
    <property type="evidence" value="ECO:0007669"/>
    <property type="project" value="InterPro"/>
</dbReference>
<accession>A0A7Z7IH53</accession>
<evidence type="ECO:0000256" key="2">
    <source>
        <dbReference type="ARBA" id="ARBA00022617"/>
    </source>
</evidence>
<dbReference type="Gene3D" id="1.10.630.10">
    <property type="entry name" value="Cytochrome P450"/>
    <property type="match status" value="1"/>
</dbReference>
<evidence type="ECO:0000256" key="1">
    <source>
        <dbReference type="ARBA" id="ARBA00010617"/>
    </source>
</evidence>
<sequence length="118" mass="12832">MRTATEDTVIPGVPIAKGESVYPSYVSANRDEEVFDEPFCFGVARNPNKHLAFGFGVHFSLGAELARREVSSFFAERLSRLKSIELNGEPASSPRSSAASRRCRFDTLAALIPAGPKV</sequence>
<dbReference type="EMBL" id="OCTY01000002">
    <property type="protein sequence ID" value="SOJ53428.1"/>
    <property type="molecule type" value="Genomic_DNA"/>
</dbReference>
<dbReference type="PRINTS" id="PR00359">
    <property type="entry name" value="BP450"/>
</dbReference>
<keyword evidence="5" id="KW-0408">Iron</keyword>
<dbReference type="GO" id="GO:0020037">
    <property type="term" value="F:heme binding"/>
    <property type="evidence" value="ECO:0007669"/>
    <property type="project" value="InterPro"/>
</dbReference>
<dbReference type="GO" id="GO:0016705">
    <property type="term" value="F:oxidoreductase activity, acting on paired donors, with incorporation or reduction of molecular oxygen"/>
    <property type="evidence" value="ECO:0007669"/>
    <property type="project" value="InterPro"/>
</dbReference>
<dbReference type="InterPro" id="IPR001128">
    <property type="entry name" value="Cyt_P450"/>
</dbReference>
<reference evidence="7 8" key="1">
    <citation type="submission" date="2017-10" db="EMBL/GenBank/DDBJ databases">
        <authorList>
            <consortium name="Urmite Genomes"/>
        </authorList>
    </citation>
    <scope>NUCLEOTIDE SEQUENCE [LARGE SCALE GENOMIC DNA]</scope>
    <source>
        <strain evidence="7 8">FB-527</strain>
    </source>
</reference>
<keyword evidence="2" id="KW-0349">Heme</keyword>
<dbReference type="Proteomes" id="UP000554965">
    <property type="component" value="Unassembled WGS sequence"/>
</dbReference>
<dbReference type="EC" id="1.14.-.-" evidence="7"/>
<keyword evidence="6" id="KW-0503">Monooxygenase</keyword>
<keyword evidence="3" id="KW-0479">Metal-binding</keyword>
<keyword evidence="4 7" id="KW-0560">Oxidoreductase</keyword>
<dbReference type="AlphaFoldDB" id="A0A7Z7IH53"/>
<dbReference type="Pfam" id="PF00067">
    <property type="entry name" value="p450"/>
    <property type="match status" value="1"/>
</dbReference>
<evidence type="ECO:0000256" key="3">
    <source>
        <dbReference type="ARBA" id="ARBA00022723"/>
    </source>
</evidence>
<evidence type="ECO:0000313" key="7">
    <source>
        <dbReference type="EMBL" id="SOJ53428.1"/>
    </source>
</evidence>
<dbReference type="PANTHER" id="PTHR46696">
    <property type="entry name" value="P450, PUTATIVE (EUROFUNG)-RELATED"/>
    <property type="match status" value="1"/>
</dbReference>
<dbReference type="SUPFAM" id="SSF48264">
    <property type="entry name" value="Cytochrome P450"/>
    <property type="match status" value="1"/>
</dbReference>
<evidence type="ECO:0000256" key="6">
    <source>
        <dbReference type="ARBA" id="ARBA00023033"/>
    </source>
</evidence>
<protein>
    <submittedName>
        <fullName evidence="7">Cytochrome P450-terp</fullName>
        <ecNumber evidence="7">1.14.-.-</ecNumber>
    </submittedName>
</protein>
<dbReference type="GO" id="GO:0004497">
    <property type="term" value="F:monooxygenase activity"/>
    <property type="evidence" value="ECO:0007669"/>
    <property type="project" value="UniProtKB-KW"/>
</dbReference>
<proteinExistence type="inferred from homology"/>
<dbReference type="InterPro" id="IPR036396">
    <property type="entry name" value="Cyt_P450_sf"/>
</dbReference>
<evidence type="ECO:0000256" key="5">
    <source>
        <dbReference type="ARBA" id="ARBA00023004"/>
    </source>
</evidence>
<comment type="similarity">
    <text evidence="1">Belongs to the cytochrome P450 family.</text>
</comment>
<evidence type="ECO:0000313" key="8">
    <source>
        <dbReference type="Proteomes" id="UP000554965"/>
    </source>
</evidence>
<comment type="caution">
    <text evidence="7">The sequence shown here is derived from an EMBL/GenBank/DDBJ whole genome shotgun (WGS) entry which is preliminary data.</text>
</comment>
<dbReference type="InterPro" id="IPR002397">
    <property type="entry name" value="Cyt_P450_B"/>
</dbReference>